<dbReference type="AlphaFoldDB" id="A0A376L1H3"/>
<organism evidence="1 2">
    <name type="scientific">Escherichia coli</name>
    <dbReference type="NCBI Taxonomy" id="562"/>
    <lineage>
        <taxon>Bacteria</taxon>
        <taxon>Pseudomonadati</taxon>
        <taxon>Pseudomonadota</taxon>
        <taxon>Gammaproteobacteria</taxon>
        <taxon>Enterobacterales</taxon>
        <taxon>Enterobacteriaceae</taxon>
        <taxon>Escherichia</taxon>
    </lineage>
</organism>
<dbReference type="Proteomes" id="UP000255460">
    <property type="component" value="Unassembled WGS sequence"/>
</dbReference>
<evidence type="ECO:0000313" key="2">
    <source>
        <dbReference type="Proteomes" id="UP000255460"/>
    </source>
</evidence>
<dbReference type="EMBL" id="UFZQ01000001">
    <property type="protein sequence ID" value="STE88257.1"/>
    <property type="molecule type" value="Genomic_DNA"/>
</dbReference>
<reference evidence="1 2" key="1">
    <citation type="submission" date="2018-06" db="EMBL/GenBank/DDBJ databases">
        <authorList>
            <consortium name="Pathogen Informatics"/>
            <person name="Doyle S."/>
        </authorList>
    </citation>
    <scope>NUCLEOTIDE SEQUENCE [LARGE SCALE GENOMIC DNA]</scope>
    <source>
        <strain evidence="1 2">NCTC10418</strain>
    </source>
</reference>
<gene>
    <name evidence="1" type="ORF">NCTC10418_05951</name>
</gene>
<evidence type="ECO:0000313" key="1">
    <source>
        <dbReference type="EMBL" id="STE88257.1"/>
    </source>
</evidence>
<proteinExistence type="predicted"/>
<sequence length="148" mass="16894">MAKRVWRRERDLTGWMSLSRKPEETWYGWDGDRLTTVQTDTTRIQTVYQPGSFAPLIRIETDNGEREKAQCRSLAEKIQQEGSEDGHGVVFPAELVGLLDRLEGEIRANCVSSESRQWLAQCGLTVERLAAQIEPVYLPERKNTSLSL</sequence>
<accession>A0A376L1H3</accession>
<protein>
    <submittedName>
        <fullName evidence="1">Rhs Core protein</fullName>
    </submittedName>
</protein>
<name>A0A376L1H3_ECOLX</name>